<feature type="transmembrane region" description="Helical" evidence="13">
    <location>
        <begin position="110"/>
        <end position="131"/>
    </location>
</feature>
<dbReference type="Pfam" id="PF00520">
    <property type="entry name" value="Ion_trans"/>
    <property type="match status" value="1"/>
</dbReference>
<dbReference type="PRINTS" id="PR01463">
    <property type="entry name" value="EAGCHANLFMLY"/>
</dbReference>
<dbReference type="InterPro" id="IPR000595">
    <property type="entry name" value="cNMP-bd_dom"/>
</dbReference>
<dbReference type="Gene3D" id="2.60.120.10">
    <property type="entry name" value="Jelly Rolls"/>
    <property type="match status" value="1"/>
</dbReference>
<dbReference type="InterPro" id="IPR014710">
    <property type="entry name" value="RmlC-like_jellyroll"/>
</dbReference>
<feature type="domain" description="Cyclic nucleotide-binding" evidence="14">
    <location>
        <begin position="504"/>
        <end position="586"/>
    </location>
</feature>
<gene>
    <name evidence="15" type="ORF">DVH24_028971</name>
</gene>
<dbReference type="STRING" id="3750.A0A498HU10"/>
<keyword evidence="9" id="KW-1071">Ligand-gated ion channel</keyword>
<sequence>MLDCGYNKSQYLGGQRDKFVRLDDLDSRLSSPSDSGGRRCGFNIEGLTRTAPARDTSFKRGMKKGSEGLKSIGRSLGFGISRAVFPEDLKGSDKKIYDPQDKFLLLWNRFFVISCILAVSVDPLFFYLPVINSSSNCLGIDRRLAITATTLRMIVDAFYLIHMALQFRTAYIAPSSRVFGRGELVIDPARIAKRYLRSYFIIDFLSVLPLPQIVVWRFLQRSKGSDVLATKQALLYIVLFQYIPRLFRVYPLTSELKRTAGVFAETAWAGAAYYLLLYMLASHIVGAFWYLLALERNDTCWQMACSDFGKPCDKNLLYCGNQNNLDNATWSNVTGNILSKCSADDNNTYFDFGIFNSALSSGVVSSKKFIVKYCYCLWWGLQNLSTLGQGLATSTYPGEVIFSISLAIFGLILFALLIGNMQTYLQSLTIRLEEMRVKRRDSEQWMHHRLLPQDLRERVRRYDQYKWLETRGVDEQSLVQSLPKDLRRDIKRHLCLALVRRVPLFENMDERLLDAICERLKPSLFTESTYIVREGDPVDEMLFIIRGRLESVTTDGGRSGFFNRSLLKEGDFCGEELLTWALDPKSGANLPSSTRTVKALTEVEAFALVAEELKFVASQFRRLHSRQVQHTFRFYSQQWRTWAACFIQAAWRRYSKRKILELRRKEEEAEAEALGGARSNAGGSYSIGATFLASRFAANALRGVHRNRNLKSARELVKLQKPPEPDFSAEGAD</sequence>
<dbReference type="SUPFAM" id="SSF51206">
    <property type="entry name" value="cAMP-binding domain-like"/>
    <property type="match status" value="1"/>
</dbReference>
<evidence type="ECO:0000256" key="13">
    <source>
        <dbReference type="SAM" id="Phobius"/>
    </source>
</evidence>
<keyword evidence="4 13" id="KW-0812">Transmembrane</keyword>
<evidence type="ECO:0000256" key="4">
    <source>
        <dbReference type="ARBA" id="ARBA00022692"/>
    </source>
</evidence>
<evidence type="ECO:0000256" key="3">
    <source>
        <dbReference type="ARBA" id="ARBA00022448"/>
    </source>
</evidence>
<dbReference type="Gene3D" id="1.10.287.630">
    <property type="entry name" value="Helix hairpin bin"/>
    <property type="match status" value="1"/>
</dbReference>
<evidence type="ECO:0000313" key="15">
    <source>
        <dbReference type="EMBL" id="RXH74250.1"/>
    </source>
</evidence>
<name>A0A498HU10_MALDO</name>
<comment type="similarity">
    <text evidence="2">Belongs to the cyclic nucleotide-gated cation channel (TC 1.A.1.5) family.</text>
</comment>
<accession>A0A498HU10</accession>
<dbReference type="PANTHER" id="PTHR45651">
    <property type="entry name" value="CYCLIC NUCLEOTIDE-GATED ION CHANNEL 15-RELATED-RELATED"/>
    <property type="match status" value="1"/>
</dbReference>
<keyword evidence="6" id="KW-0406">Ion transport</keyword>
<evidence type="ECO:0000256" key="9">
    <source>
        <dbReference type="ARBA" id="ARBA00023286"/>
    </source>
</evidence>
<dbReference type="SMART" id="SM00100">
    <property type="entry name" value="cNMP"/>
    <property type="match status" value="1"/>
</dbReference>
<evidence type="ECO:0000259" key="14">
    <source>
        <dbReference type="PROSITE" id="PS50042"/>
    </source>
</evidence>
<keyword evidence="7 13" id="KW-0472">Membrane</keyword>
<dbReference type="InterPro" id="IPR018490">
    <property type="entry name" value="cNMP-bd_dom_sf"/>
</dbReference>
<feature type="transmembrane region" description="Helical" evidence="13">
    <location>
        <begin position="271"/>
        <end position="292"/>
    </location>
</feature>
<dbReference type="InterPro" id="IPR005821">
    <property type="entry name" value="Ion_trans_dom"/>
</dbReference>
<comment type="subcellular location">
    <subcellularLocation>
        <location evidence="1">Nucleus membrane</location>
        <topology evidence="1">Multi-pass membrane protein</topology>
    </subcellularLocation>
</comment>
<keyword evidence="3" id="KW-0813">Transport</keyword>
<comment type="function">
    <text evidence="11">Cyclic nucleotide-gated channel involved in the establishment of both rhizobial and mycorrhizal associations. Required for full activation of nuclear-localized Ca(2+) oscillations by Nod and Myc factors. Simultaneous activation of the K(+)-permeable channel DMI1 and the Ca(2+) channel CNGC15 can give rise to sustained Ca(2+) oscillations. May function during fertilization in both female and male gametophytic Ca(2+) signaling.</text>
</comment>
<evidence type="ECO:0000256" key="5">
    <source>
        <dbReference type="ARBA" id="ARBA00022989"/>
    </source>
</evidence>
<keyword evidence="16" id="KW-1185">Reference proteome</keyword>
<evidence type="ECO:0000256" key="8">
    <source>
        <dbReference type="ARBA" id="ARBA00023242"/>
    </source>
</evidence>
<evidence type="ECO:0000256" key="6">
    <source>
        <dbReference type="ARBA" id="ARBA00023065"/>
    </source>
</evidence>
<dbReference type="SUPFAM" id="SSF81324">
    <property type="entry name" value="Voltage-gated potassium channels"/>
    <property type="match status" value="1"/>
</dbReference>
<comment type="caution">
    <text evidence="15">The sequence shown here is derived from an EMBL/GenBank/DDBJ whole genome shotgun (WGS) entry which is preliminary data.</text>
</comment>
<comment type="subunit">
    <text evidence="12">Interacts (via N-terminus) with DMI1 (via c-terminus). The Nod factor has no effect on this interaction, implying that the complex is maintained after activation.</text>
</comment>
<evidence type="ECO:0000256" key="1">
    <source>
        <dbReference type="ARBA" id="ARBA00004232"/>
    </source>
</evidence>
<dbReference type="Proteomes" id="UP000290289">
    <property type="component" value="Chromosome 15"/>
</dbReference>
<dbReference type="EMBL" id="RDQH01000341">
    <property type="protein sequence ID" value="RXH74250.1"/>
    <property type="molecule type" value="Genomic_DNA"/>
</dbReference>
<evidence type="ECO:0000313" key="16">
    <source>
        <dbReference type="Proteomes" id="UP000290289"/>
    </source>
</evidence>
<dbReference type="GO" id="GO:0005249">
    <property type="term" value="F:voltage-gated potassium channel activity"/>
    <property type="evidence" value="ECO:0007669"/>
    <property type="project" value="InterPro"/>
</dbReference>
<dbReference type="PROSITE" id="PS50096">
    <property type="entry name" value="IQ"/>
    <property type="match status" value="1"/>
</dbReference>
<feature type="transmembrane region" description="Helical" evidence="13">
    <location>
        <begin position="199"/>
        <end position="218"/>
    </location>
</feature>
<feature type="transmembrane region" description="Helical" evidence="13">
    <location>
        <begin position="400"/>
        <end position="418"/>
    </location>
</feature>
<dbReference type="Gene3D" id="1.10.287.70">
    <property type="match status" value="1"/>
</dbReference>
<dbReference type="InterPro" id="IPR003938">
    <property type="entry name" value="K_chnl_volt-dep_EAG/ELK/ERG"/>
</dbReference>
<keyword evidence="10" id="KW-0407">Ion channel</keyword>
<dbReference type="Pfam" id="PF00027">
    <property type="entry name" value="cNMP_binding"/>
    <property type="match status" value="1"/>
</dbReference>
<dbReference type="AlphaFoldDB" id="A0A498HU10"/>
<proteinExistence type="inferred from homology"/>
<protein>
    <recommendedName>
        <fullName evidence="14">Cyclic nucleotide-binding domain-containing protein</fullName>
    </recommendedName>
</protein>
<dbReference type="PROSITE" id="PS50042">
    <property type="entry name" value="CNMP_BINDING_3"/>
    <property type="match status" value="1"/>
</dbReference>
<dbReference type="GO" id="GO:0031965">
    <property type="term" value="C:nuclear membrane"/>
    <property type="evidence" value="ECO:0007669"/>
    <property type="project" value="UniProtKB-SubCell"/>
</dbReference>
<dbReference type="PANTHER" id="PTHR45651:SF52">
    <property type="entry name" value="CYCLIC NUCLEOTIDE-GATED ION CHANNEL 5-RELATED"/>
    <property type="match status" value="1"/>
</dbReference>
<dbReference type="GO" id="GO:0044325">
    <property type="term" value="F:transmembrane transporter binding"/>
    <property type="evidence" value="ECO:0007669"/>
    <property type="project" value="UniProtKB-ARBA"/>
</dbReference>
<dbReference type="FunFam" id="2.60.120.10:FF:000024">
    <property type="entry name" value="Cyclic nucleotide-gated ion channel 1"/>
    <property type="match status" value="1"/>
</dbReference>
<evidence type="ECO:0000256" key="7">
    <source>
        <dbReference type="ARBA" id="ARBA00023136"/>
    </source>
</evidence>
<evidence type="ECO:0000256" key="12">
    <source>
        <dbReference type="ARBA" id="ARBA00064416"/>
    </source>
</evidence>
<dbReference type="CDD" id="cd23767">
    <property type="entry name" value="IQCD"/>
    <property type="match status" value="1"/>
</dbReference>
<keyword evidence="5 13" id="KW-1133">Transmembrane helix</keyword>
<reference evidence="15 16" key="1">
    <citation type="submission" date="2018-10" db="EMBL/GenBank/DDBJ databases">
        <title>A high-quality apple genome assembly.</title>
        <authorList>
            <person name="Hu J."/>
        </authorList>
    </citation>
    <scope>NUCLEOTIDE SEQUENCE [LARGE SCALE GENOMIC DNA]</scope>
    <source>
        <strain evidence="16">cv. HFTH1</strain>
        <tissue evidence="15">Young leaf</tissue>
    </source>
</reference>
<evidence type="ECO:0000256" key="10">
    <source>
        <dbReference type="ARBA" id="ARBA00023303"/>
    </source>
</evidence>
<organism evidence="15 16">
    <name type="scientific">Malus domestica</name>
    <name type="common">Apple</name>
    <name type="synonym">Pyrus malus</name>
    <dbReference type="NCBI Taxonomy" id="3750"/>
    <lineage>
        <taxon>Eukaryota</taxon>
        <taxon>Viridiplantae</taxon>
        <taxon>Streptophyta</taxon>
        <taxon>Embryophyta</taxon>
        <taxon>Tracheophyta</taxon>
        <taxon>Spermatophyta</taxon>
        <taxon>Magnoliopsida</taxon>
        <taxon>eudicotyledons</taxon>
        <taxon>Gunneridae</taxon>
        <taxon>Pentapetalae</taxon>
        <taxon>rosids</taxon>
        <taxon>fabids</taxon>
        <taxon>Rosales</taxon>
        <taxon>Rosaceae</taxon>
        <taxon>Amygdaloideae</taxon>
        <taxon>Maleae</taxon>
        <taxon>Malus</taxon>
    </lineage>
</organism>
<dbReference type="FunFam" id="1.10.287.630:FF:000003">
    <property type="entry name" value="Cyclic nucleotide-gated ion channel 1"/>
    <property type="match status" value="1"/>
</dbReference>
<evidence type="ECO:0000256" key="11">
    <source>
        <dbReference type="ARBA" id="ARBA00056117"/>
    </source>
</evidence>
<feature type="transmembrane region" description="Helical" evidence="13">
    <location>
        <begin position="143"/>
        <end position="161"/>
    </location>
</feature>
<dbReference type="CDD" id="cd00038">
    <property type="entry name" value="CAP_ED"/>
    <property type="match status" value="1"/>
</dbReference>
<evidence type="ECO:0000256" key="2">
    <source>
        <dbReference type="ARBA" id="ARBA00010486"/>
    </source>
</evidence>
<keyword evidence="8" id="KW-0539">Nucleus</keyword>